<dbReference type="Gene3D" id="3.40.50.1000">
    <property type="entry name" value="HAD superfamily/HAD-like"/>
    <property type="match status" value="1"/>
</dbReference>
<keyword evidence="4" id="KW-0406">Ion transport</keyword>
<evidence type="ECO:0000256" key="9">
    <source>
        <dbReference type="ARBA" id="ARBA00049289"/>
    </source>
</evidence>
<dbReference type="InterPro" id="IPR023214">
    <property type="entry name" value="HAD_sf"/>
</dbReference>
<evidence type="ECO:0000256" key="10">
    <source>
        <dbReference type="SAM" id="Phobius"/>
    </source>
</evidence>
<comment type="catalytic activity">
    <reaction evidence="9">
        <text>Cu(+)(in) + ATP + H2O = Cu(+)(out) + ADP + phosphate + H(+)</text>
        <dbReference type="Rhea" id="RHEA:25792"/>
        <dbReference type="ChEBI" id="CHEBI:15377"/>
        <dbReference type="ChEBI" id="CHEBI:15378"/>
        <dbReference type="ChEBI" id="CHEBI:30616"/>
        <dbReference type="ChEBI" id="CHEBI:43474"/>
        <dbReference type="ChEBI" id="CHEBI:49552"/>
        <dbReference type="ChEBI" id="CHEBI:456216"/>
        <dbReference type="EC" id="7.2.2.8"/>
    </reaction>
</comment>
<dbReference type="Proteomes" id="UP000886833">
    <property type="component" value="Unassembled WGS sequence"/>
</dbReference>
<dbReference type="SFLD" id="SFLDG00002">
    <property type="entry name" value="C1.7:_P-type_atpase_like"/>
    <property type="match status" value="1"/>
</dbReference>
<keyword evidence="4" id="KW-0813">Transport</keyword>
<dbReference type="SFLD" id="SFLDF00027">
    <property type="entry name" value="p-type_atpase"/>
    <property type="match status" value="1"/>
</dbReference>
<evidence type="ECO:0000313" key="12">
    <source>
        <dbReference type="Proteomes" id="UP000886833"/>
    </source>
</evidence>
<keyword evidence="5" id="KW-1278">Translocase</keyword>
<evidence type="ECO:0000256" key="3">
    <source>
        <dbReference type="ARBA" id="ARBA00022692"/>
    </source>
</evidence>
<dbReference type="SUPFAM" id="SSF56784">
    <property type="entry name" value="HAD-like"/>
    <property type="match status" value="1"/>
</dbReference>
<accession>A0A9D1KCB5</accession>
<dbReference type="PRINTS" id="PR00119">
    <property type="entry name" value="CATATPASE"/>
</dbReference>
<name>A0A9D1KCB5_9FIRM</name>
<dbReference type="Pfam" id="PF00702">
    <property type="entry name" value="Hydrolase"/>
    <property type="match status" value="1"/>
</dbReference>
<comment type="subcellular location">
    <subcellularLocation>
        <location evidence="1">Membrane</location>
    </subcellularLocation>
</comment>
<dbReference type="EMBL" id="DVKQ01000017">
    <property type="protein sequence ID" value="HIT37167.1"/>
    <property type="molecule type" value="Genomic_DNA"/>
</dbReference>
<dbReference type="InterPro" id="IPR044492">
    <property type="entry name" value="P_typ_ATPase_HD_dom"/>
</dbReference>
<dbReference type="InterPro" id="IPR036412">
    <property type="entry name" value="HAD-like_sf"/>
</dbReference>
<evidence type="ECO:0000256" key="8">
    <source>
        <dbReference type="ARBA" id="ARBA00023136"/>
    </source>
</evidence>
<dbReference type="PROSITE" id="PS00154">
    <property type="entry name" value="ATPASE_E1_E2"/>
    <property type="match status" value="1"/>
</dbReference>
<evidence type="ECO:0000256" key="6">
    <source>
        <dbReference type="ARBA" id="ARBA00022989"/>
    </source>
</evidence>
<comment type="caution">
    <text evidence="11">The sequence shown here is derived from an EMBL/GenBank/DDBJ whole genome shotgun (WGS) entry which is preliminary data.</text>
</comment>
<evidence type="ECO:0000256" key="2">
    <source>
        <dbReference type="ARBA" id="ARBA00012517"/>
    </source>
</evidence>
<keyword evidence="6 10" id="KW-1133">Transmembrane helix</keyword>
<dbReference type="GO" id="GO:0005524">
    <property type="term" value="F:ATP binding"/>
    <property type="evidence" value="ECO:0007669"/>
    <property type="project" value="InterPro"/>
</dbReference>
<evidence type="ECO:0000256" key="4">
    <source>
        <dbReference type="ARBA" id="ARBA00022796"/>
    </source>
</evidence>
<reference evidence="11" key="2">
    <citation type="journal article" date="2021" name="PeerJ">
        <title>Extensive microbial diversity within the chicken gut microbiome revealed by metagenomics and culture.</title>
        <authorList>
            <person name="Gilroy R."/>
            <person name="Ravi A."/>
            <person name="Getino M."/>
            <person name="Pursley I."/>
            <person name="Horton D.L."/>
            <person name="Alikhan N.F."/>
            <person name="Baker D."/>
            <person name="Gharbi K."/>
            <person name="Hall N."/>
            <person name="Watson M."/>
            <person name="Adriaenssens E.M."/>
            <person name="Foster-Nyarko E."/>
            <person name="Jarju S."/>
            <person name="Secka A."/>
            <person name="Antonio M."/>
            <person name="Oren A."/>
            <person name="Chaudhuri R.R."/>
            <person name="La Ragione R."/>
            <person name="Hildebrand F."/>
            <person name="Pallen M.J."/>
        </authorList>
    </citation>
    <scope>NUCLEOTIDE SEQUENCE</scope>
    <source>
        <strain evidence="11">CHK195-26880</strain>
    </source>
</reference>
<dbReference type="GO" id="GO:0005507">
    <property type="term" value="F:copper ion binding"/>
    <property type="evidence" value="ECO:0007669"/>
    <property type="project" value="TreeGrafter"/>
</dbReference>
<organism evidence="11 12">
    <name type="scientific">Candidatus Onthousia faecipullorum</name>
    <dbReference type="NCBI Taxonomy" id="2840887"/>
    <lineage>
        <taxon>Bacteria</taxon>
        <taxon>Bacillati</taxon>
        <taxon>Bacillota</taxon>
        <taxon>Bacilli</taxon>
        <taxon>Candidatus Onthousia</taxon>
    </lineage>
</organism>
<dbReference type="PANTHER" id="PTHR43520:SF8">
    <property type="entry name" value="P-TYPE CU(+) TRANSPORTER"/>
    <property type="match status" value="1"/>
</dbReference>
<evidence type="ECO:0000256" key="7">
    <source>
        <dbReference type="ARBA" id="ARBA00023008"/>
    </source>
</evidence>
<dbReference type="AlphaFoldDB" id="A0A9D1KCB5"/>
<feature type="transmembrane region" description="Helical" evidence="10">
    <location>
        <begin position="275"/>
        <end position="293"/>
    </location>
</feature>
<keyword evidence="4" id="KW-0187">Copper transport</keyword>
<dbReference type="PANTHER" id="PTHR43520">
    <property type="entry name" value="ATP7, ISOFORM B"/>
    <property type="match status" value="1"/>
</dbReference>
<dbReference type="GO" id="GO:0016887">
    <property type="term" value="F:ATP hydrolysis activity"/>
    <property type="evidence" value="ECO:0007669"/>
    <property type="project" value="InterPro"/>
</dbReference>
<dbReference type="InterPro" id="IPR018303">
    <property type="entry name" value="ATPase_P-typ_P_site"/>
</dbReference>
<dbReference type="Gene3D" id="3.40.1110.10">
    <property type="entry name" value="Calcium-transporting ATPase, cytoplasmic domain N"/>
    <property type="match status" value="1"/>
</dbReference>
<dbReference type="InterPro" id="IPR001757">
    <property type="entry name" value="P_typ_ATPase"/>
</dbReference>
<dbReference type="PRINTS" id="PR00943">
    <property type="entry name" value="CUATPASE"/>
</dbReference>
<dbReference type="NCBIfam" id="TIGR01494">
    <property type="entry name" value="ATPase_P-type"/>
    <property type="match status" value="1"/>
</dbReference>
<gene>
    <name evidence="11" type="ORF">IAB59_01640</name>
</gene>
<feature type="non-terminal residue" evidence="11">
    <location>
        <position position="1"/>
    </location>
</feature>
<evidence type="ECO:0000313" key="11">
    <source>
        <dbReference type="EMBL" id="HIT37167.1"/>
    </source>
</evidence>
<reference evidence="11" key="1">
    <citation type="submission" date="2020-10" db="EMBL/GenBank/DDBJ databases">
        <authorList>
            <person name="Gilroy R."/>
        </authorList>
    </citation>
    <scope>NUCLEOTIDE SEQUENCE</scope>
    <source>
        <strain evidence="11">CHK195-26880</strain>
    </source>
</reference>
<protein>
    <recommendedName>
        <fullName evidence="2">P-type Cu(+) transporter</fullName>
        <ecNumber evidence="2">7.2.2.8</ecNumber>
    </recommendedName>
</protein>
<dbReference type="GO" id="GO:0055070">
    <property type="term" value="P:copper ion homeostasis"/>
    <property type="evidence" value="ECO:0007669"/>
    <property type="project" value="TreeGrafter"/>
</dbReference>
<dbReference type="GO" id="GO:0016020">
    <property type="term" value="C:membrane"/>
    <property type="evidence" value="ECO:0007669"/>
    <property type="project" value="UniProtKB-SubCell"/>
</dbReference>
<sequence length="328" mass="36308">AKKGLFLRNSEVLEKARTIDTVIFDKTGTLTYGNLKVFKTYNYSNYKDNDLINIVSNIEKNSSHPISTAFKVKKKLEVTNFKTINGKGIKASINKKVYYLGNNSLLKDLKIKDNYKEDYNNLINNGCSIIYVIEDNNIIGLIGVKDIVRSNVKSVIKKFNDNNIEVIMLTGDNEVTAGIIAKELGITKVISNVLPKKKASTIKDLVSKGRKVIMVGDGINDAPALVNATIGISVNDGTDVAMDSADVILMNNDISNILDLIKISKKAYLIIKENLFWAFFYNLLMIPIAMGLLENYGISMSPMFASIAMTISSLTVVINSLRLSKMNL</sequence>
<keyword evidence="8 10" id="KW-0472">Membrane</keyword>
<dbReference type="EC" id="7.2.2.8" evidence="2"/>
<proteinExistence type="predicted"/>
<dbReference type="GO" id="GO:0140581">
    <property type="term" value="F:P-type monovalent copper transporter activity"/>
    <property type="evidence" value="ECO:0007669"/>
    <property type="project" value="UniProtKB-EC"/>
</dbReference>
<dbReference type="GO" id="GO:0043682">
    <property type="term" value="F:P-type divalent copper transporter activity"/>
    <property type="evidence" value="ECO:0007669"/>
    <property type="project" value="TreeGrafter"/>
</dbReference>
<keyword evidence="3 10" id="KW-0812">Transmembrane</keyword>
<feature type="transmembrane region" description="Helical" evidence="10">
    <location>
        <begin position="299"/>
        <end position="321"/>
    </location>
</feature>
<evidence type="ECO:0000256" key="1">
    <source>
        <dbReference type="ARBA" id="ARBA00004370"/>
    </source>
</evidence>
<evidence type="ECO:0000256" key="5">
    <source>
        <dbReference type="ARBA" id="ARBA00022967"/>
    </source>
</evidence>
<dbReference type="SFLD" id="SFLDS00003">
    <property type="entry name" value="Haloacid_Dehalogenase"/>
    <property type="match status" value="1"/>
</dbReference>
<dbReference type="InterPro" id="IPR023299">
    <property type="entry name" value="ATPase_P-typ_cyto_dom_N"/>
</dbReference>
<keyword evidence="7" id="KW-0186">Copper</keyword>